<feature type="domain" description="N-acetyltransferase" evidence="1">
    <location>
        <begin position="18"/>
        <end position="119"/>
    </location>
</feature>
<keyword evidence="3" id="KW-1185">Reference proteome</keyword>
<proteinExistence type="predicted"/>
<protein>
    <submittedName>
        <fullName evidence="2">N-acetyltransferase</fullName>
    </submittedName>
</protein>
<organism evidence="2 3">
    <name type="scientific">Leucobacter chromiireducens subsp. solipictus</name>
    <dbReference type="NCBI Taxonomy" id="398235"/>
    <lineage>
        <taxon>Bacteria</taxon>
        <taxon>Bacillati</taxon>
        <taxon>Actinomycetota</taxon>
        <taxon>Actinomycetes</taxon>
        <taxon>Micrococcales</taxon>
        <taxon>Microbacteriaceae</taxon>
        <taxon>Leucobacter</taxon>
    </lineage>
</organism>
<dbReference type="InterPro" id="IPR031165">
    <property type="entry name" value="GNAT_YJDJ"/>
</dbReference>
<evidence type="ECO:0000313" key="2">
    <source>
        <dbReference type="EMBL" id="MBL3678055.1"/>
    </source>
</evidence>
<dbReference type="SUPFAM" id="SSF55729">
    <property type="entry name" value="Acyl-CoA N-acyltransferases (Nat)"/>
    <property type="match status" value="1"/>
</dbReference>
<dbReference type="Gene3D" id="3.40.630.30">
    <property type="match status" value="1"/>
</dbReference>
<comment type="caution">
    <text evidence="2">The sequence shown here is derived from an EMBL/GenBank/DDBJ whole genome shotgun (WGS) entry which is preliminary data.</text>
</comment>
<dbReference type="PANTHER" id="PTHR31435:SF9">
    <property type="entry name" value="PROTEIN NATD1"/>
    <property type="match status" value="1"/>
</dbReference>
<dbReference type="Proteomes" id="UP001645859">
    <property type="component" value="Unassembled WGS sequence"/>
</dbReference>
<gene>
    <name evidence="2" type="ORF">D3230_01885</name>
</gene>
<dbReference type="Pfam" id="PF14542">
    <property type="entry name" value="Acetyltransf_CG"/>
    <property type="match status" value="1"/>
</dbReference>
<dbReference type="EMBL" id="QYAC01000001">
    <property type="protein sequence ID" value="MBL3678055.1"/>
    <property type="molecule type" value="Genomic_DNA"/>
</dbReference>
<reference evidence="2 3" key="1">
    <citation type="submission" date="2018-09" db="EMBL/GenBank/DDBJ databases">
        <title>Comparative genomics of Leucobacter spp.</title>
        <authorList>
            <person name="Reis A.C."/>
            <person name="Kolvenbach B.A."/>
            <person name="Corvini P.F.X."/>
            <person name="Nunes O.C."/>
        </authorList>
    </citation>
    <scope>NUCLEOTIDE SEQUENCE [LARGE SCALE GENOMIC DNA]</scope>
    <source>
        <strain evidence="2 3">TAN 31504</strain>
    </source>
</reference>
<dbReference type="PROSITE" id="PS51729">
    <property type="entry name" value="GNAT_YJDJ"/>
    <property type="match status" value="1"/>
</dbReference>
<dbReference type="InterPro" id="IPR016181">
    <property type="entry name" value="Acyl_CoA_acyltransferase"/>
</dbReference>
<name>A0ABS1SBY5_9MICO</name>
<dbReference type="InterPro" id="IPR045057">
    <property type="entry name" value="Gcn5-rel_NAT"/>
</dbReference>
<sequence length="119" mass="12867">MARYLTETQAAADGIRIVHQPDQHRFALLAGGDAAVPEAGDRLIGEAHYSLQGEAGEPEASVNFDHTLVHPDFRGTGLSGLLAHRAVTSEVVRGRRVLASCWFIEGYLARHPELLTPDA</sequence>
<evidence type="ECO:0000313" key="3">
    <source>
        <dbReference type="Proteomes" id="UP001645859"/>
    </source>
</evidence>
<evidence type="ECO:0000259" key="1">
    <source>
        <dbReference type="PROSITE" id="PS51729"/>
    </source>
</evidence>
<accession>A0ABS1SBY5</accession>
<dbReference type="RefSeq" id="WP_202343296.1">
    <property type="nucleotide sequence ID" value="NZ_BAAAPI010000016.1"/>
</dbReference>
<dbReference type="PANTHER" id="PTHR31435">
    <property type="entry name" value="PROTEIN NATD1"/>
    <property type="match status" value="1"/>
</dbReference>